<keyword evidence="4" id="KW-0396">Initiation factor</keyword>
<keyword evidence="5" id="KW-1185">Reference proteome</keyword>
<feature type="region of interest" description="Disordered" evidence="1">
    <location>
        <begin position="621"/>
        <end position="642"/>
    </location>
</feature>
<dbReference type="SUPFAM" id="SSF50630">
    <property type="entry name" value="Acid proteases"/>
    <property type="match status" value="1"/>
</dbReference>
<organism evidence="4 5">
    <name type="scientific">Perkinsus chesapeaki</name>
    <name type="common">Clam parasite</name>
    <name type="synonym">Perkinsus andrewsi</name>
    <dbReference type="NCBI Taxonomy" id="330153"/>
    <lineage>
        <taxon>Eukaryota</taxon>
        <taxon>Sar</taxon>
        <taxon>Alveolata</taxon>
        <taxon>Perkinsozoa</taxon>
        <taxon>Perkinsea</taxon>
        <taxon>Perkinsida</taxon>
        <taxon>Perkinsidae</taxon>
        <taxon>Perkinsus</taxon>
    </lineage>
</organism>
<dbReference type="InterPro" id="IPR021109">
    <property type="entry name" value="Peptidase_aspartic_dom_sf"/>
</dbReference>
<dbReference type="Pfam" id="PF25304">
    <property type="entry name" value="WHD_eIF2D"/>
    <property type="match status" value="1"/>
</dbReference>
<dbReference type="Gene3D" id="2.30.130.10">
    <property type="entry name" value="PUA domain"/>
    <property type="match status" value="1"/>
</dbReference>
<evidence type="ECO:0000256" key="2">
    <source>
        <dbReference type="SAM" id="SignalP"/>
    </source>
</evidence>
<dbReference type="AlphaFoldDB" id="A0A7J6LQH7"/>
<feature type="domain" description="SUI1" evidence="3">
    <location>
        <begin position="790"/>
        <end position="855"/>
    </location>
</feature>
<reference evidence="4 5" key="1">
    <citation type="submission" date="2020-04" db="EMBL/GenBank/DDBJ databases">
        <title>Perkinsus chesapeaki whole genome sequence.</title>
        <authorList>
            <person name="Bogema D.R."/>
        </authorList>
    </citation>
    <scope>NUCLEOTIDE SEQUENCE [LARGE SCALE GENOMIC DNA]</scope>
    <source>
        <strain evidence="4">ATCC PRA-425</strain>
    </source>
</reference>
<evidence type="ECO:0000313" key="4">
    <source>
        <dbReference type="EMBL" id="KAF4661549.1"/>
    </source>
</evidence>
<dbReference type="GO" id="GO:0003743">
    <property type="term" value="F:translation initiation factor activity"/>
    <property type="evidence" value="ECO:0007669"/>
    <property type="project" value="UniProtKB-KW"/>
</dbReference>
<keyword evidence="2" id="KW-0732">Signal</keyword>
<feature type="chain" id="PRO_5029586173" evidence="2">
    <location>
        <begin position="20"/>
        <end position="875"/>
    </location>
</feature>
<evidence type="ECO:0000256" key="1">
    <source>
        <dbReference type="SAM" id="MobiDB-lite"/>
    </source>
</evidence>
<protein>
    <submittedName>
        <fullName evidence="4">Eukaryotic translation initiation factor 2D</fullName>
    </submittedName>
</protein>
<dbReference type="PANTHER" id="PTHR12217:SF4">
    <property type="entry name" value="EUKARYOTIC TRANSLATION INITIATION FACTOR 2D"/>
    <property type="match status" value="1"/>
</dbReference>
<feature type="compositionally biased region" description="Acidic residues" evidence="1">
    <location>
        <begin position="489"/>
        <end position="502"/>
    </location>
</feature>
<dbReference type="InterPro" id="IPR001950">
    <property type="entry name" value="SUI1"/>
</dbReference>
<dbReference type="Gene3D" id="3.30.780.10">
    <property type="entry name" value="SUI1-like domain"/>
    <property type="match status" value="1"/>
</dbReference>
<dbReference type="SUPFAM" id="SSF55159">
    <property type="entry name" value="eIF1-like"/>
    <property type="match status" value="1"/>
</dbReference>
<dbReference type="Proteomes" id="UP000591131">
    <property type="component" value="Unassembled WGS sequence"/>
</dbReference>
<dbReference type="EMBL" id="JAAPAO010000374">
    <property type="protein sequence ID" value="KAF4661549.1"/>
    <property type="molecule type" value="Genomic_DNA"/>
</dbReference>
<dbReference type="PANTHER" id="PTHR12217">
    <property type="entry name" value="EUKARYOTIC TRANSLATION INITIATION FACTOR 2D"/>
    <property type="match status" value="1"/>
</dbReference>
<feature type="signal peptide" evidence="2">
    <location>
        <begin position="1"/>
        <end position="19"/>
    </location>
</feature>
<feature type="region of interest" description="Disordered" evidence="1">
    <location>
        <begin position="446"/>
        <end position="502"/>
    </location>
</feature>
<dbReference type="PROSITE" id="PS50890">
    <property type="entry name" value="PUA"/>
    <property type="match status" value="1"/>
</dbReference>
<dbReference type="PROSITE" id="PS50296">
    <property type="entry name" value="SUI1"/>
    <property type="match status" value="1"/>
</dbReference>
<dbReference type="GO" id="GO:0003723">
    <property type="term" value="F:RNA binding"/>
    <property type="evidence" value="ECO:0007669"/>
    <property type="project" value="InterPro"/>
</dbReference>
<evidence type="ECO:0000313" key="5">
    <source>
        <dbReference type="Proteomes" id="UP000591131"/>
    </source>
</evidence>
<dbReference type="InterPro" id="IPR039757">
    <property type="entry name" value="EIF2D"/>
</dbReference>
<dbReference type="OrthoDB" id="199771at2759"/>
<dbReference type="Gene3D" id="2.40.70.10">
    <property type="entry name" value="Acid Proteases"/>
    <property type="match status" value="1"/>
</dbReference>
<keyword evidence="4" id="KW-0648">Protein biosynthesis</keyword>
<dbReference type="Pfam" id="PF01253">
    <property type="entry name" value="SUI1"/>
    <property type="match status" value="1"/>
</dbReference>
<name>A0A7J6LQH7_PERCH</name>
<sequence>MILVAVIVVLSEMLSLIRSQISLPFKDNTVVGVAFDGQPLDLYMDSGSTGTYVIYKDWYEVTYGECPPSICYACVGGCNPYSEERFVVKFDDSSAITTVVHRGVVKLAGHKLDMEFRLIIGWSPNPEFPTEKPMNYFGIGYRDGASGENILMQLHLRKIIREFTVSICAPSLSKTFTGKVILGAFKAEQCATESPKTVIPMKPSTYHFNTVLSYVGLVSSRGQPFMQKVPNGIALYDTGSYSIFLPSNFFEFVLNKMTQIVEQAAHQDVHVKLSDGTWYIEQKGYDYLPKLAFDIASPRASTTILIPPSHYTEDCDGTWVKGTNGSLGYVISNLLPPVTSQGVLESVRMFSLPVECREFRTVHVYVLTPPASTTITAILQNRVEGPPSFQAGAVCVIRVDNGGPFVAIGRSLLSSSQLALAESSATGVSGKAVEIVHNVGDQIFHMGPQGPLLPPAEDMQQEAEEPAGDAFQSAEAPSQENAQTSETAVSEEPEDAVTQESEEMTQAQYDELVRYAVIEVLAKIDKSALPIQAAVLYSNAQKESSTMCKRTELISRLDELGPEIRDERQIRVDIRKTSWRKVTKLLKELEKEGILKMKEKRGDVIITSVSQGKGELQAHAITAKGSKSAPRPKTRASSTSVDGLKANIDSELKVNIIEMYKPHQVWKSVIEASLGSTLGKHDFLTGKECRHLFHKYIKALEGSTEEATSSSSATRKDVCVDDRLASALSKGGKKVQVGDSVAKSDIGKAFESRGLELYTAIVPSGSGELSSSDDIIGLLKYGPPPMISIRVTDKTQTLIAGVDKYHLKLSEFAKALAKHNASSATVRDDPVLGPNTVMVQGNVAQSVRQFLVEAVGVPRDRIEITDRTRPNRRRR</sequence>
<dbReference type="GO" id="GO:0001731">
    <property type="term" value="P:formation of translation preinitiation complex"/>
    <property type="evidence" value="ECO:0007669"/>
    <property type="project" value="InterPro"/>
</dbReference>
<evidence type="ECO:0000259" key="3">
    <source>
        <dbReference type="PROSITE" id="PS50296"/>
    </source>
</evidence>
<proteinExistence type="predicted"/>
<dbReference type="InterPro" id="IPR036974">
    <property type="entry name" value="PUA_sf"/>
</dbReference>
<accession>A0A7J6LQH7</accession>
<dbReference type="InterPro" id="IPR036877">
    <property type="entry name" value="SUI1_dom_sf"/>
</dbReference>
<comment type="caution">
    <text evidence="4">The sequence shown here is derived from an EMBL/GenBank/DDBJ whole genome shotgun (WGS) entry which is preliminary data.</text>
</comment>
<dbReference type="InterPro" id="IPR057429">
    <property type="entry name" value="WH_eIF2D"/>
</dbReference>
<gene>
    <name evidence="4" type="primary">EIF2D_1</name>
    <name evidence="4" type="ORF">FOL47_006638</name>
</gene>
<feature type="compositionally biased region" description="Polar residues" evidence="1">
    <location>
        <begin position="475"/>
        <end position="488"/>
    </location>
</feature>